<dbReference type="InterPro" id="IPR019888">
    <property type="entry name" value="Tscrpt_reg_AsnC-like"/>
</dbReference>
<keyword evidence="6" id="KW-1185">Reference proteome</keyword>
<keyword evidence="1" id="KW-0805">Transcription regulation</keyword>
<evidence type="ECO:0000313" key="5">
    <source>
        <dbReference type="EMBL" id="ROR81360.1"/>
    </source>
</evidence>
<evidence type="ECO:0000256" key="2">
    <source>
        <dbReference type="ARBA" id="ARBA00023125"/>
    </source>
</evidence>
<dbReference type="InterPro" id="IPR036388">
    <property type="entry name" value="WH-like_DNA-bd_sf"/>
</dbReference>
<dbReference type="GO" id="GO:0043565">
    <property type="term" value="F:sequence-specific DNA binding"/>
    <property type="evidence" value="ECO:0007669"/>
    <property type="project" value="InterPro"/>
</dbReference>
<dbReference type="InterPro" id="IPR019887">
    <property type="entry name" value="Tscrpt_reg_AsnC/Lrp_C"/>
</dbReference>
<dbReference type="PANTHER" id="PTHR30154">
    <property type="entry name" value="LEUCINE-RESPONSIVE REGULATORY PROTEIN"/>
    <property type="match status" value="1"/>
</dbReference>
<dbReference type="AlphaFoldDB" id="A0A3N2C1M4"/>
<evidence type="ECO:0000256" key="1">
    <source>
        <dbReference type="ARBA" id="ARBA00023015"/>
    </source>
</evidence>
<dbReference type="PANTHER" id="PTHR30154:SF54">
    <property type="entry name" value="POSSIBLE TRANSCRIPTIONAL REGULATORY PROTEIN (PROBABLY LRP_ASNC-FAMILY)"/>
    <property type="match status" value="1"/>
</dbReference>
<dbReference type="SMART" id="SM00344">
    <property type="entry name" value="HTH_ASNC"/>
    <property type="match status" value="1"/>
</dbReference>
<evidence type="ECO:0000313" key="6">
    <source>
        <dbReference type="Proteomes" id="UP000266915"/>
    </source>
</evidence>
<evidence type="ECO:0000256" key="3">
    <source>
        <dbReference type="ARBA" id="ARBA00023163"/>
    </source>
</evidence>
<dbReference type="PROSITE" id="PS50956">
    <property type="entry name" value="HTH_ASNC_2"/>
    <property type="match status" value="1"/>
</dbReference>
<keyword evidence="2" id="KW-0238">DNA-binding</keyword>
<dbReference type="RefSeq" id="WP_085510540.1">
    <property type="nucleotide sequence ID" value="NZ_FXAP01000001.1"/>
</dbReference>
<dbReference type="PRINTS" id="PR00033">
    <property type="entry name" value="HTHASNC"/>
</dbReference>
<comment type="caution">
    <text evidence="5">The sequence shown here is derived from an EMBL/GenBank/DDBJ whole genome shotgun (WGS) entry which is preliminary data.</text>
</comment>
<dbReference type="SUPFAM" id="SSF54909">
    <property type="entry name" value="Dimeric alpha+beta barrel"/>
    <property type="match status" value="1"/>
</dbReference>
<dbReference type="InterPro" id="IPR036390">
    <property type="entry name" value="WH_DNA-bd_sf"/>
</dbReference>
<dbReference type="Proteomes" id="UP000266915">
    <property type="component" value="Unassembled WGS sequence"/>
</dbReference>
<dbReference type="InterPro" id="IPR011008">
    <property type="entry name" value="Dimeric_a/b-barrel"/>
</dbReference>
<dbReference type="Gene3D" id="1.10.10.10">
    <property type="entry name" value="Winged helix-like DNA-binding domain superfamily/Winged helix DNA-binding domain"/>
    <property type="match status" value="1"/>
</dbReference>
<dbReference type="Pfam" id="PF01037">
    <property type="entry name" value="AsnC_trans_reg"/>
    <property type="match status" value="1"/>
</dbReference>
<reference evidence="5 6" key="1">
    <citation type="submission" date="2018-11" db="EMBL/GenBank/DDBJ databases">
        <title>Sequencing the genomes of 1000 actinobacteria strains.</title>
        <authorList>
            <person name="Klenk H.-P."/>
        </authorList>
    </citation>
    <scope>NUCLEOTIDE SEQUENCE [LARGE SCALE GENOMIC DNA]</scope>
    <source>
        <strain evidence="5 6">DSM 14012</strain>
    </source>
</reference>
<proteinExistence type="predicted"/>
<feature type="domain" description="HTH asnC-type" evidence="4">
    <location>
        <begin position="11"/>
        <end position="72"/>
    </location>
</feature>
<organism evidence="5 6">
    <name type="scientific">Plantibacter flavus</name>
    <dbReference type="NCBI Taxonomy" id="150123"/>
    <lineage>
        <taxon>Bacteria</taxon>
        <taxon>Bacillati</taxon>
        <taxon>Actinomycetota</taxon>
        <taxon>Actinomycetes</taxon>
        <taxon>Micrococcales</taxon>
        <taxon>Microbacteriaceae</taxon>
        <taxon>Plantibacter</taxon>
    </lineage>
</organism>
<dbReference type="EMBL" id="RKHL01000001">
    <property type="protein sequence ID" value="ROR81360.1"/>
    <property type="molecule type" value="Genomic_DNA"/>
</dbReference>
<dbReference type="Pfam" id="PF13404">
    <property type="entry name" value="HTH_AsnC-type"/>
    <property type="match status" value="1"/>
</dbReference>
<dbReference type="GO" id="GO:0043200">
    <property type="term" value="P:response to amino acid"/>
    <property type="evidence" value="ECO:0007669"/>
    <property type="project" value="TreeGrafter"/>
</dbReference>
<evidence type="ECO:0000259" key="4">
    <source>
        <dbReference type="PROSITE" id="PS50956"/>
    </source>
</evidence>
<dbReference type="SUPFAM" id="SSF46785">
    <property type="entry name" value="Winged helix' DNA-binding domain"/>
    <property type="match status" value="1"/>
</dbReference>
<dbReference type="Gene3D" id="3.30.70.920">
    <property type="match status" value="1"/>
</dbReference>
<gene>
    <name evidence="5" type="ORF">EDD42_1417</name>
</gene>
<protein>
    <submittedName>
        <fullName evidence="5">AsnC family transcriptional regulator</fullName>
    </submittedName>
</protein>
<keyword evidence="3" id="KW-0804">Transcription</keyword>
<sequence>MTNNLHTRADLDEVDHALLRLLQENARMTNARMAELVGIAPSTCVARVRSLVDRGVITGFSARIDPVAVGLGLEALISVNIRAGARARIAEFSAGIRQLPEVVQVFFLGGSEDFVIHLAARDSAHIRDFVVEHLSADPTVASTRTSLVFDHSFIGVAVGE</sequence>
<dbReference type="InterPro" id="IPR000485">
    <property type="entry name" value="AsnC-type_HTH_dom"/>
</dbReference>
<accession>A0A3N2C1M4</accession>
<name>A0A3N2C1M4_9MICO</name>
<dbReference type="GO" id="GO:0005829">
    <property type="term" value="C:cytosol"/>
    <property type="evidence" value="ECO:0007669"/>
    <property type="project" value="TreeGrafter"/>
</dbReference>